<dbReference type="Gene3D" id="2.30.30.240">
    <property type="entry name" value="PRC-barrel domain"/>
    <property type="match status" value="1"/>
</dbReference>
<evidence type="ECO:0000313" key="2">
    <source>
        <dbReference type="EMBL" id="KKS57252.1"/>
    </source>
</evidence>
<dbReference type="SUPFAM" id="SSF50346">
    <property type="entry name" value="PRC-barrel domain"/>
    <property type="match status" value="1"/>
</dbReference>
<comment type="caution">
    <text evidence="2">The sequence shown here is derived from an EMBL/GenBank/DDBJ whole genome shotgun (WGS) entry which is preliminary data.</text>
</comment>
<dbReference type="InterPro" id="IPR027275">
    <property type="entry name" value="PRC-brl_dom"/>
</dbReference>
<dbReference type="InterPro" id="IPR011033">
    <property type="entry name" value="PRC_barrel-like_sf"/>
</dbReference>
<dbReference type="Pfam" id="PF05239">
    <property type="entry name" value="PRC"/>
    <property type="match status" value="1"/>
</dbReference>
<sequence length="95" mass="10789">MLLSLPQIKNLPVFTKNKIKLGIIVDLELDTDSQSVLRYFVQKGQILGRLQEPLIIHRSQVISLTPEKMIVEDNVGEEKAEEKNSAFYESTAANY</sequence>
<evidence type="ECO:0000313" key="3">
    <source>
        <dbReference type="Proteomes" id="UP000034837"/>
    </source>
</evidence>
<name>A0A0G1A870_9BACT</name>
<dbReference type="EMBL" id="LCDO01000002">
    <property type="protein sequence ID" value="KKS57252.1"/>
    <property type="molecule type" value="Genomic_DNA"/>
</dbReference>
<accession>A0A0G1A870</accession>
<dbReference type="Proteomes" id="UP000034837">
    <property type="component" value="Unassembled WGS sequence"/>
</dbReference>
<dbReference type="AlphaFoldDB" id="A0A0G1A870"/>
<gene>
    <name evidence="2" type="ORF">UV20_C0002G0041</name>
</gene>
<proteinExistence type="predicted"/>
<feature type="domain" description="PRC-barrel" evidence="1">
    <location>
        <begin position="5"/>
        <end position="73"/>
    </location>
</feature>
<reference evidence="2 3" key="1">
    <citation type="journal article" date="2015" name="Nature">
        <title>rRNA introns, odd ribosomes, and small enigmatic genomes across a large radiation of phyla.</title>
        <authorList>
            <person name="Brown C.T."/>
            <person name="Hug L.A."/>
            <person name="Thomas B.C."/>
            <person name="Sharon I."/>
            <person name="Castelle C.J."/>
            <person name="Singh A."/>
            <person name="Wilkins M.J."/>
            <person name="Williams K.H."/>
            <person name="Banfield J.F."/>
        </authorList>
    </citation>
    <scope>NUCLEOTIDE SEQUENCE [LARGE SCALE GENOMIC DNA]</scope>
</reference>
<organism evidence="2 3">
    <name type="scientific">Candidatus Magasanikbacteria bacterium GW2011_GWA2_42_32</name>
    <dbReference type="NCBI Taxonomy" id="1619039"/>
    <lineage>
        <taxon>Bacteria</taxon>
        <taxon>Candidatus Magasanikiibacteriota</taxon>
    </lineage>
</organism>
<protein>
    <recommendedName>
        <fullName evidence="1">PRC-barrel domain-containing protein</fullName>
    </recommendedName>
</protein>
<evidence type="ECO:0000259" key="1">
    <source>
        <dbReference type="Pfam" id="PF05239"/>
    </source>
</evidence>